<proteinExistence type="predicted"/>
<evidence type="ECO:0000313" key="2">
    <source>
        <dbReference type="Proteomes" id="UP001499978"/>
    </source>
</evidence>
<reference evidence="1 2" key="1">
    <citation type="journal article" date="2019" name="Int. J. Syst. Evol. Microbiol.">
        <title>The Global Catalogue of Microorganisms (GCM) 10K type strain sequencing project: providing services to taxonomists for standard genome sequencing and annotation.</title>
        <authorList>
            <consortium name="The Broad Institute Genomics Platform"/>
            <consortium name="The Broad Institute Genome Sequencing Center for Infectious Disease"/>
            <person name="Wu L."/>
            <person name="Ma J."/>
        </authorList>
    </citation>
    <scope>NUCLEOTIDE SEQUENCE [LARGE SCALE GENOMIC DNA]</scope>
    <source>
        <strain evidence="1 2">JCM 3367</strain>
    </source>
</reference>
<evidence type="ECO:0000313" key="1">
    <source>
        <dbReference type="EMBL" id="GAA2531513.1"/>
    </source>
</evidence>
<keyword evidence="2" id="KW-1185">Reference proteome</keyword>
<dbReference type="Proteomes" id="UP001499978">
    <property type="component" value="Unassembled WGS sequence"/>
</dbReference>
<dbReference type="EMBL" id="BAAARY010000026">
    <property type="protein sequence ID" value="GAA2531513.1"/>
    <property type="molecule type" value="Genomic_DNA"/>
</dbReference>
<comment type="caution">
    <text evidence="1">The sequence shown here is derived from an EMBL/GenBank/DDBJ whole genome shotgun (WGS) entry which is preliminary data.</text>
</comment>
<name>A0ABN3NRV4_9ACTN</name>
<sequence length="81" mass="9071">MRNTLQPHLFEHCLDARLTYAIASGQALQVVERSSAGMCGARVKHGTYFMHRPVNLVISAIADQRLARGRVVQADEYSQCR</sequence>
<accession>A0ABN3NRV4</accession>
<protein>
    <submittedName>
        <fullName evidence="1">Uncharacterized protein</fullName>
    </submittedName>
</protein>
<organism evidence="1 2">
    <name type="scientific">Pilimelia columellifera subsp. columellifera</name>
    <dbReference type="NCBI Taxonomy" id="706583"/>
    <lineage>
        <taxon>Bacteria</taxon>
        <taxon>Bacillati</taxon>
        <taxon>Actinomycetota</taxon>
        <taxon>Actinomycetes</taxon>
        <taxon>Micromonosporales</taxon>
        <taxon>Micromonosporaceae</taxon>
        <taxon>Pilimelia</taxon>
    </lineage>
</organism>
<gene>
    <name evidence="1" type="ORF">GCM10010201_33790</name>
</gene>